<feature type="transmembrane region" description="Helical" evidence="1">
    <location>
        <begin position="235"/>
        <end position="252"/>
    </location>
</feature>
<dbReference type="EMBL" id="VDMP01000009">
    <property type="protein sequence ID" value="TNM50261.1"/>
    <property type="molecule type" value="Genomic_DNA"/>
</dbReference>
<feature type="transmembrane region" description="Helical" evidence="1">
    <location>
        <begin position="185"/>
        <end position="205"/>
    </location>
</feature>
<gene>
    <name evidence="2" type="ORF">FHP29_00605</name>
</gene>
<feature type="transmembrane region" description="Helical" evidence="1">
    <location>
        <begin position="24"/>
        <end position="48"/>
    </location>
</feature>
<evidence type="ECO:0000256" key="1">
    <source>
        <dbReference type="SAM" id="Phobius"/>
    </source>
</evidence>
<feature type="transmembrane region" description="Helical" evidence="1">
    <location>
        <begin position="91"/>
        <end position="110"/>
    </location>
</feature>
<proteinExistence type="predicted"/>
<keyword evidence="1" id="KW-0472">Membrane</keyword>
<organism evidence="2 3">
    <name type="scientific">Nocardioides albidus</name>
    <dbReference type="NCBI Taxonomy" id="1517589"/>
    <lineage>
        <taxon>Bacteria</taxon>
        <taxon>Bacillati</taxon>
        <taxon>Actinomycetota</taxon>
        <taxon>Actinomycetes</taxon>
        <taxon>Propionibacteriales</taxon>
        <taxon>Nocardioidaceae</taxon>
        <taxon>Nocardioides</taxon>
    </lineage>
</organism>
<dbReference type="AlphaFoldDB" id="A0A5C4WQ17"/>
<feature type="transmembrane region" description="Helical" evidence="1">
    <location>
        <begin position="60"/>
        <end position="79"/>
    </location>
</feature>
<evidence type="ECO:0000313" key="3">
    <source>
        <dbReference type="Proteomes" id="UP000313231"/>
    </source>
</evidence>
<keyword evidence="1" id="KW-0812">Transmembrane</keyword>
<feature type="transmembrane region" description="Helical" evidence="1">
    <location>
        <begin position="145"/>
        <end position="165"/>
    </location>
</feature>
<feature type="transmembrane region" description="Helical" evidence="1">
    <location>
        <begin position="212"/>
        <end position="229"/>
    </location>
</feature>
<name>A0A5C4WQ17_9ACTN</name>
<sequence length="264" mass="27264">MNSSLHLENPVSTRPTPSPLRRTALVAAGALALVIPTMFTITITRMLLTGAEDDHRFHQLTGQGLLLCALWLVPLVGLVRAGWSGRRPSTAAGVQHLAVVATGAVCALIAPGGGAPALMTVIAIPGALLWLALPRRPRLRVPVRLDPVLAPAALLASAVLVPYAIAQLRLQNATGTGYHAENPHYFDMAWIAGVLVVLGLCAALLPTARRLGGWLGAGCTFVGAAGLLLGEPSGWALAQVTVGVLVLGSTVARGRMPDPADPAV</sequence>
<keyword evidence="1" id="KW-1133">Transmembrane helix</keyword>
<protein>
    <submittedName>
        <fullName evidence="2">Uncharacterized protein</fullName>
    </submittedName>
</protein>
<dbReference type="OrthoDB" id="3789619at2"/>
<keyword evidence="3" id="KW-1185">Reference proteome</keyword>
<comment type="caution">
    <text evidence="2">The sequence shown here is derived from an EMBL/GenBank/DDBJ whole genome shotgun (WGS) entry which is preliminary data.</text>
</comment>
<reference evidence="2 3" key="1">
    <citation type="journal article" date="2016" name="Int. J. Syst. Evol. Microbiol.">
        <title>Nocardioides albidus sp. nov., an actinobacterium isolated from garden soil.</title>
        <authorList>
            <person name="Singh H."/>
            <person name="Du J."/>
            <person name="Trinh H."/>
            <person name="Won K."/>
            <person name="Yang J.E."/>
            <person name="Yin C."/>
            <person name="Kook M."/>
            <person name="Yi T.H."/>
        </authorList>
    </citation>
    <scope>NUCLEOTIDE SEQUENCE [LARGE SCALE GENOMIC DNA]</scope>
    <source>
        <strain evidence="2 3">CCTCC AB 2015297</strain>
    </source>
</reference>
<accession>A0A5C4WQ17</accession>
<dbReference type="RefSeq" id="WP_139620934.1">
    <property type="nucleotide sequence ID" value="NZ_VDMP01000009.1"/>
</dbReference>
<dbReference type="Proteomes" id="UP000313231">
    <property type="component" value="Unassembled WGS sequence"/>
</dbReference>
<feature type="transmembrane region" description="Helical" evidence="1">
    <location>
        <begin position="116"/>
        <end position="133"/>
    </location>
</feature>
<evidence type="ECO:0000313" key="2">
    <source>
        <dbReference type="EMBL" id="TNM50261.1"/>
    </source>
</evidence>